<keyword evidence="2" id="KW-1133">Transmembrane helix</keyword>
<gene>
    <name evidence="4" type="ORF">TPAR_08095</name>
</gene>
<evidence type="ECO:0000313" key="4">
    <source>
        <dbReference type="EMBL" id="POR31686.1"/>
    </source>
</evidence>
<keyword evidence="1" id="KW-0663">Pyridoxal phosphate</keyword>
<dbReference type="InterPro" id="IPR015421">
    <property type="entry name" value="PyrdxlP-dep_Trfase_major"/>
</dbReference>
<feature type="non-terminal residue" evidence="4">
    <location>
        <position position="1"/>
    </location>
</feature>
<protein>
    <submittedName>
        <fullName evidence="4">Aminotransferase</fullName>
    </submittedName>
</protein>
<keyword evidence="5" id="KW-1185">Reference proteome</keyword>
<keyword evidence="2" id="KW-0812">Transmembrane</keyword>
<name>A0A2S4KNE1_9HYPO</name>
<dbReference type="InterPro" id="IPR000192">
    <property type="entry name" value="Aminotrans_V_dom"/>
</dbReference>
<keyword evidence="4" id="KW-0032">Aminotransferase</keyword>
<proteinExistence type="predicted"/>
<organism evidence="4 5">
    <name type="scientific">Tolypocladium paradoxum</name>
    <dbReference type="NCBI Taxonomy" id="94208"/>
    <lineage>
        <taxon>Eukaryota</taxon>
        <taxon>Fungi</taxon>
        <taxon>Dikarya</taxon>
        <taxon>Ascomycota</taxon>
        <taxon>Pezizomycotina</taxon>
        <taxon>Sordariomycetes</taxon>
        <taxon>Hypocreomycetidae</taxon>
        <taxon>Hypocreales</taxon>
        <taxon>Ophiocordycipitaceae</taxon>
        <taxon>Tolypocladium</taxon>
    </lineage>
</organism>
<feature type="transmembrane region" description="Helical" evidence="2">
    <location>
        <begin position="17"/>
        <end position="40"/>
    </location>
</feature>
<dbReference type="EMBL" id="PKSG01001015">
    <property type="protein sequence ID" value="POR31686.1"/>
    <property type="molecule type" value="Genomic_DNA"/>
</dbReference>
<dbReference type="STRING" id="94208.A0A2S4KNE1"/>
<dbReference type="OrthoDB" id="5978656at2759"/>
<evidence type="ECO:0000313" key="5">
    <source>
        <dbReference type="Proteomes" id="UP000237481"/>
    </source>
</evidence>
<sequence length="526" mass="58720">THISICSYRPVEFYYPLFPLFSLFPLFPIFSIYFPIFPILPASPLYSLYSPYSLCSLYIPYIPSTFHTRENTAAMGQELPTRSKPQGEVQFGGALKKDFAFDPEWHNLNNGSFGSFPNAIRDKLRGYQDRTEARPDQFIRYDYPALLDESRAAVAALVRAPVDTVVFVANATEGVNTVFRNLAWADDGRDVILTFSTVYEACGKAADYLVDYYGAKVEQREIPIAYPLEDEDILQALREAVRAVEADGRRARVCLFDVVSSRPGVLFPWIEMVRVCRELGVLSMVDGAQGVGMVPLDLAAADPDFFVSNCHKWLHVPRGCAVFHVPVRNQHLLPTTLATSHGYVARSSSRGTPLPPSAKSAFVNSFEFVGTRDNGPYLCVKDAIAWRRDVLGGEDKILAYLWDLNKKGIQYVAGVLGTEVLENSKGTMTDCAMGNVALPVWIGEKGRGARDGEAVVPVEDLGEAFQWMAKTMVDEYKTFMALFVMGNRYWIRISAQVYLDLTDYEVAGKVLKELCARVGTKDYQKA</sequence>
<reference evidence="4 5" key="1">
    <citation type="submission" date="2018-01" db="EMBL/GenBank/DDBJ databases">
        <title>Harnessing the power of phylogenomics to disentangle the directionality and signatures of interkingdom host jumping in the parasitic fungal genus Tolypocladium.</title>
        <authorList>
            <person name="Quandt C.A."/>
            <person name="Patterson W."/>
            <person name="Spatafora J.W."/>
        </authorList>
    </citation>
    <scope>NUCLEOTIDE SEQUENCE [LARGE SCALE GENOMIC DNA]</scope>
    <source>
        <strain evidence="4 5">NRBC 100945</strain>
    </source>
</reference>
<keyword evidence="2" id="KW-0472">Membrane</keyword>
<dbReference type="GO" id="GO:0008483">
    <property type="term" value="F:transaminase activity"/>
    <property type="evidence" value="ECO:0007669"/>
    <property type="project" value="UniProtKB-KW"/>
</dbReference>
<dbReference type="PANTHER" id="PTHR43092:SF2">
    <property type="entry name" value="HERCYNYLCYSTEINE SULFOXIDE LYASE"/>
    <property type="match status" value="1"/>
</dbReference>
<dbReference type="Pfam" id="PF00266">
    <property type="entry name" value="Aminotran_5"/>
    <property type="match status" value="1"/>
</dbReference>
<feature type="domain" description="Aminotransferase class V" evidence="3">
    <location>
        <begin position="146"/>
        <end position="326"/>
    </location>
</feature>
<dbReference type="Proteomes" id="UP000237481">
    <property type="component" value="Unassembled WGS sequence"/>
</dbReference>
<dbReference type="PANTHER" id="PTHR43092">
    <property type="entry name" value="L-CYSTEINE DESULFHYDRASE"/>
    <property type="match status" value="1"/>
</dbReference>
<comment type="caution">
    <text evidence="4">The sequence shown here is derived from an EMBL/GenBank/DDBJ whole genome shotgun (WGS) entry which is preliminary data.</text>
</comment>
<dbReference type="Gene3D" id="3.40.640.10">
    <property type="entry name" value="Type I PLP-dependent aspartate aminotransferase-like (Major domain)"/>
    <property type="match status" value="1"/>
</dbReference>
<dbReference type="SUPFAM" id="SSF53383">
    <property type="entry name" value="PLP-dependent transferases"/>
    <property type="match status" value="1"/>
</dbReference>
<dbReference type="InterPro" id="IPR015424">
    <property type="entry name" value="PyrdxlP-dep_Trfase"/>
</dbReference>
<evidence type="ECO:0000256" key="2">
    <source>
        <dbReference type="SAM" id="Phobius"/>
    </source>
</evidence>
<dbReference type="AlphaFoldDB" id="A0A2S4KNE1"/>
<evidence type="ECO:0000259" key="3">
    <source>
        <dbReference type="Pfam" id="PF00266"/>
    </source>
</evidence>
<evidence type="ECO:0000256" key="1">
    <source>
        <dbReference type="ARBA" id="ARBA00022898"/>
    </source>
</evidence>
<keyword evidence="4" id="KW-0808">Transferase</keyword>
<accession>A0A2S4KNE1</accession>